<sequence length="253" mass="27719">MQHLCEPAPEDRRSKLLFDLNGHALALSRSDSDYREALNGADVVHVDGEPLVFASKLLTSTPVRERSATTDLIYDIAADAAAEGKSFFLIGGTEGLAADAAARLKDHFPDLIIAGHHHGYFQEAEEAEIFEKINASGADIVWVGLGKPKEQLFAVRAQDKLHAGWIITCGGCFNFIVGHYTRAPRWMQSSGLEWLHRLATRPREFVWRYLTTNPVALCMLILHSASGEKRQPAPDSNGSGLNLTQKSGQSVAD</sequence>
<organism evidence="4 5">
    <name type="scientific">Ectorhizobium quercum</name>
    <dbReference type="NCBI Taxonomy" id="2965071"/>
    <lineage>
        <taxon>Bacteria</taxon>
        <taxon>Pseudomonadati</taxon>
        <taxon>Pseudomonadota</taxon>
        <taxon>Alphaproteobacteria</taxon>
        <taxon>Hyphomicrobiales</taxon>
        <taxon>Rhizobiaceae</taxon>
        <taxon>Ectorhizobium</taxon>
    </lineage>
</organism>
<keyword evidence="2" id="KW-0808">Transferase</keyword>
<evidence type="ECO:0000256" key="1">
    <source>
        <dbReference type="ARBA" id="ARBA00022676"/>
    </source>
</evidence>
<reference evidence="4" key="1">
    <citation type="submission" date="2022-07" db="EMBL/GenBank/DDBJ databases">
        <title>Ectorhizobium quercum gen.nov., sp. nov.</title>
        <authorList>
            <person name="Ma T."/>
            <person name="Li Y."/>
        </authorList>
    </citation>
    <scope>NUCLEOTIDE SEQUENCE</scope>
    <source>
        <strain evidence="4">BDR2-2</strain>
    </source>
</reference>
<dbReference type="PANTHER" id="PTHR34136:SF1">
    <property type="entry name" value="UDP-N-ACETYL-D-MANNOSAMINURONIC ACID TRANSFERASE"/>
    <property type="match status" value="1"/>
</dbReference>
<dbReference type="EMBL" id="JANFPI010000004">
    <property type="protein sequence ID" value="MCX8998129.1"/>
    <property type="molecule type" value="Genomic_DNA"/>
</dbReference>
<dbReference type="RefSeq" id="WP_306411916.1">
    <property type="nucleotide sequence ID" value="NZ_JANFPI010000004.1"/>
</dbReference>
<dbReference type="PANTHER" id="PTHR34136">
    <property type="match status" value="1"/>
</dbReference>
<dbReference type="Proteomes" id="UP001208771">
    <property type="component" value="Unassembled WGS sequence"/>
</dbReference>
<name>A0AAE3N1T0_9HYPH</name>
<dbReference type="NCBIfam" id="TIGR00696">
    <property type="entry name" value="wecG_tagA_cpsF"/>
    <property type="match status" value="1"/>
</dbReference>
<evidence type="ECO:0000256" key="3">
    <source>
        <dbReference type="SAM" id="MobiDB-lite"/>
    </source>
</evidence>
<protein>
    <submittedName>
        <fullName evidence="4">WecB/TagA/CpsF family glycosyltransferase</fullName>
    </submittedName>
</protein>
<evidence type="ECO:0000256" key="2">
    <source>
        <dbReference type="ARBA" id="ARBA00022679"/>
    </source>
</evidence>
<evidence type="ECO:0000313" key="5">
    <source>
        <dbReference type="Proteomes" id="UP001208771"/>
    </source>
</evidence>
<accession>A0AAE3N1T0</accession>
<dbReference type="CDD" id="cd06533">
    <property type="entry name" value="Glyco_transf_WecG_TagA"/>
    <property type="match status" value="1"/>
</dbReference>
<comment type="caution">
    <text evidence="4">The sequence shown here is derived from an EMBL/GenBank/DDBJ whole genome shotgun (WGS) entry which is preliminary data.</text>
</comment>
<keyword evidence="1" id="KW-0328">Glycosyltransferase</keyword>
<dbReference type="AlphaFoldDB" id="A0AAE3N1T0"/>
<dbReference type="GO" id="GO:0016758">
    <property type="term" value="F:hexosyltransferase activity"/>
    <property type="evidence" value="ECO:0007669"/>
    <property type="project" value="TreeGrafter"/>
</dbReference>
<dbReference type="Pfam" id="PF03808">
    <property type="entry name" value="Glyco_tran_WecG"/>
    <property type="match status" value="1"/>
</dbReference>
<gene>
    <name evidence="4" type="ORF">NOF55_13540</name>
</gene>
<keyword evidence="5" id="KW-1185">Reference proteome</keyword>
<feature type="compositionally biased region" description="Polar residues" evidence="3">
    <location>
        <begin position="234"/>
        <end position="253"/>
    </location>
</feature>
<feature type="region of interest" description="Disordered" evidence="3">
    <location>
        <begin position="229"/>
        <end position="253"/>
    </location>
</feature>
<proteinExistence type="predicted"/>
<dbReference type="InterPro" id="IPR004629">
    <property type="entry name" value="WecG_TagA_CpsF"/>
</dbReference>
<evidence type="ECO:0000313" key="4">
    <source>
        <dbReference type="EMBL" id="MCX8998129.1"/>
    </source>
</evidence>